<dbReference type="GO" id="GO:0008009">
    <property type="term" value="F:chemokine activity"/>
    <property type="evidence" value="ECO:0007669"/>
    <property type="project" value="InterPro"/>
</dbReference>
<dbReference type="CTD" id="6369"/>
<dbReference type="Gene3D" id="2.40.50.40">
    <property type="match status" value="1"/>
</dbReference>
<dbReference type="SMART" id="SM00199">
    <property type="entry name" value="SCY"/>
    <property type="match status" value="1"/>
</dbReference>
<dbReference type="KEGG" id="dord:106002452"/>
<dbReference type="GeneID" id="106002452"/>
<proteinExistence type="predicted"/>
<dbReference type="RefSeq" id="XP_012892780.1">
    <property type="nucleotide sequence ID" value="XM_013037326.1"/>
</dbReference>
<evidence type="ECO:0000256" key="1">
    <source>
        <dbReference type="ARBA" id="ARBA00022514"/>
    </source>
</evidence>
<protein>
    <submittedName>
        <fullName evidence="5">C-C motif chemokine 24</fullName>
    </submittedName>
</protein>
<keyword evidence="1" id="KW-0202">Cytokine</keyword>
<dbReference type="InterPro" id="IPR036048">
    <property type="entry name" value="Interleukin_8-like_sf"/>
</dbReference>
<dbReference type="GO" id="GO:0005615">
    <property type="term" value="C:extracellular space"/>
    <property type="evidence" value="ECO:0007669"/>
    <property type="project" value="UniProtKB-KW"/>
</dbReference>
<gene>
    <name evidence="5" type="primary">Ccl24</name>
</gene>
<evidence type="ECO:0000259" key="3">
    <source>
        <dbReference type="SMART" id="SM00199"/>
    </source>
</evidence>
<dbReference type="InterPro" id="IPR001811">
    <property type="entry name" value="Chemokine_IL8-like_dom"/>
</dbReference>
<keyword evidence="4" id="KW-1185">Reference proteome</keyword>
<dbReference type="Proteomes" id="UP000081671">
    <property type="component" value="Unplaced"/>
</dbReference>
<organism evidence="4 5">
    <name type="scientific">Dipodomys ordii</name>
    <name type="common">Ord's kangaroo rat</name>
    <dbReference type="NCBI Taxonomy" id="10020"/>
    <lineage>
        <taxon>Eukaryota</taxon>
        <taxon>Metazoa</taxon>
        <taxon>Chordata</taxon>
        <taxon>Craniata</taxon>
        <taxon>Vertebrata</taxon>
        <taxon>Euteleostomi</taxon>
        <taxon>Mammalia</taxon>
        <taxon>Eutheria</taxon>
        <taxon>Euarchontoglires</taxon>
        <taxon>Glires</taxon>
        <taxon>Rodentia</taxon>
        <taxon>Castorimorpha</taxon>
        <taxon>Heteromyidae</taxon>
        <taxon>Dipodomyinae</taxon>
        <taxon>Dipodomys</taxon>
    </lineage>
</organism>
<sequence>MVVIPSTCCLSFISKKIPESRVVSYCLANRSVFPKAGVMSVTLQGSMGLRGPKQLWVQRYVRDLDARRSILPQVQGNISTP</sequence>
<dbReference type="InParanoid" id="A0A1S3GVR7"/>
<evidence type="ECO:0000313" key="5">
    <source>
        <dbReference type="RefSeq" id="XP_012892780.1"/>
    </source>
</evidence>
<dbReference type="SUPFAM" id="SSF54117">
    <property type="entry name" value="Interleukin 8-like chemokines"/>
    <property type="match status" value="1"/>
</dbReference>
<dbReference type="Pfam" id="PF00048">
    <property type="entry name" value="IL8"/>
    <property type="match status" value="1"/>
</dbReference>
<name>A0A1S3GVR7_DIPOR</name>
<feature type="domain" description="Chemokine interleukin-8-like" evidence="3">
    <location>
        <begin position="5"/>
        <end position="64"/>
    </location>
</feature>
<dbReference type="OrthoDB" id="9834099at2759"/>
<dbReference type="GO" id="GO:0006955">
    <property type="term" value="P:immune response"/>
    <property type="evidence" value="ECO:0007669"/>
    <property type="project" value="InterPro"/>
</dbReference>
<keyword evidence="2" id="KW-1015">Disulfide bond</keyword>
<reference evidence="5" key="1">
    <citation type="submission" date="2025-08" db="UniProtKB">
        <authorList>
            <consortium name="RefSeq"/>
        </authorList>
    </citation>
    <scope>IDENTIFICATION</scope>
    <source>
        <tissue evidence="5">Kidney</tissue>
    </source>
</reference>
<evidence type="ECO:0000313" key="4">
    <source>
        <dbReference type="Proteomes" id="UP000081671"/>
    </source>
</evidence>
<dbReference type="AlphaFoldDB" id="A0A1S3GVR7"/>
<evidence type="ECO:0000256" key="2">
    <source>
        <dbReference type="ARBA" id="ARBA00023157"/>
    </source>
</evidence>
<dbReference type="FunCoup" id="A0A1S3GVR7">
    <property type="interactions" value="608"/>
</dbReference>
<accession>A0A1S3GVR7</accession>